<dbReference type="GO" id="GO:0008233">
    <property type="term" value="F:peptidase activity"/>
    <property type="evidence" value="ECO:0007669"/>
    <property type="project" value="UniProtKB-KW"/>
</dbReference>
<dbReference type="GO" id="GO:0006508">
    <property type="term" value="P:proteolysis"/>
    <property type="evidence" value="ECO:0007669"/>
    <property type="project" value="UniProtKB-KW"/>
</dbReference>
<evidence type="ECO:0000259" key="6">
    <source>
        <dbReference type="SMART" id="SM00228"/>
    </source>
</evidence>
<dbReference type="EMBL" id="JBHUME010000019">
    <property type="protein sequence ID" value="MFD2615298.1"/>
    <property type="molecule type" value="Genomic_DNA"/>
</dbReference>
<dbReference type="Proteomes" id="UP001597541">
    <property type="component" value="Unassembled WGS sequence"/>
</dbReference>
<dbReference type="Pfam" id="PF13180">
    <property type="entry name" value="PDZ_2"/>
    <property type="match status" value="1"/>
</dbReference>
<dbReference type="Pfam" id="PF13365">
    <property type="entry name" value="Trypsin_2"/>
    <property type="match status" value="1"/>
</dbReference>
<dbReference type="PRINTS" id="PR00834">
    <property type="entry name" value="PROTEASES2C"/>
</dbReference>
<keyword evidence="8" id="KW-1185">Reference proteome</keyword>
<dbReference type="PANTHER" id="PTHR22939">
    <property type="entry name" value="SERINE PROTEASE FAMILY S1C HTRA-RELATED"/>
    <property type="match status" value="1"/>
</dbReference>
<name>A0ABW5PKW1_9BACL</name>
<dbReference type="InterPro" id="IPR043504">
    <property type="entry name" value="Peptidase_S1_PA_chymotrypsin"/>
</dbReference>
<protein>
    <submittedName>
        <fullName evidence="7">S1C family serine protease</fullName>
        <ecNumber evidence="7">3.4.21.-</ecNumber>
    </submittedName>
</protein>
<keyword evidence="3 7" id="KW-0378">Hydrolase</keyword>
<evidence type="ECO:0000313" key="8">
    <source>
        <dbReference type="Proteomes" id="UP001597541"/>
    </source>
</evidence>
<dbReference type="EC" id="3.4.21.-" evidence="7"/>
<gene>
    <name evidence="7" type="ORF">ACFSUF_23120</name>
</gene>
<dbReference type="SUPFAM" id="SSF50494">
    <property type="entry name" value="Trypsin-like serine proteases"/>
    <property type="match status" value="1"/>
</dbReference>
<dbReference type="InterPro" id="IPR001478">
    <property type="entry name" value="PDZ"/>
</dbReference>
<dbReference type="SMART" id="SM00228">
    <property type="entry name" value="PDZ"/>
    <property type="match status" value="1"/>
</dbReference>
<feature type="transmembrane region" description="Helical" evidence="5">
    <location>
        <begin position="33"/>
        <end position="55"/>
    </location>
</feature>
<dbReference type="InterPro" id="IPR036034">
    <property type="entry name" value="PDZ_sf"/>
</dbReference>
<dbReference type="InterPro" id="IPR009003">
    <property type="entry name" value="Peptidase_S1_PA"/>
</dbReference>
<keyword evidence="5" id="KW-0472">Membrane</keyword>
<dbReference type="PANTHER" id="PTHR22939:SF129">
    <property type="entry name" value="SERINE PROTEASE HTRA2, MITOCHONDRIAL"/>
    <property type="match status" value="1"/>
</dbReference>
<keyword evidence="2 7" id="KW-0645">Protease</keyword>
<dbReference type="RefSeq" id="WP_377607057.1">
    <property type="nucleotide sequence ID" value="NZ_JBHUME010000019.1"/>
</dbReference>
<keyword evidence="4" id="KW-0720">Serine protease</keyword>
<reference evidence="8" key="1">
    <citation type="journal article" date="2019" name="Int. J. Syst. Evol. Microbiol.">
        <title>The Global Catalogue of Microorganisms (GCM) 10K type strain sequencing project: providing services to taxonomists for standard genome sequencing and annotation.</title>
        <authorList>
            <consortium name="The Broad Institute Genomics Platform"/>
            <consortium name="The Broad Institute Genome Sequencing Center for Infectious Disease"/>
            <person name="Wu L."/>
            <person name="Ma J."/>
        </authorList>
    </citation>
    <scope>NUCLEOTIDE SEQUENCE [LARGE SCALE GENOMIC DNA]</scope>
    <source>
        <strain evidence="8">KCTC 3950</strain>
    </source>
</reference>
<dbReference type="InterPro" id="IPR001940">
    <property type="entry name" value="Peptidase_S1C"/>
</dbReference>
<organism evidence="7 8">
    <name type="scientific">Paenibacillus gansuensis</name>
    <dbReference type="NCBI Taxonomy" id="306542"/>
    <lineage>
        <taxon>Bacteria</taxon>
        <taxon>Bacillati</taxon>
        <taxon>Bacillota</taxon>
        <taxon>Bacilli</taxon>
        <taxon>Bacillales</taxon>
        <taxon>Paenibacillaceae</taxon>
        <taxon>Paenibacillus</taxon>
    </lineage>
</organism>
<comment type="caution">
    <text evidence="7">The sequence shown here is derived from an EMBL/GenBank/DDBJ whole genome shotgun (WGS) entry which is preliminary data.</text>
</comment>
<dbReference type="Gene3D" id="2.30.42.10">
    <property type="match status" value="1"/>
</dbReference>
<evidence type="ECO:0000256" key="1">
    <source>
        <dbReference type="ARBA" id="ARBA00010541"/>
    </source>
</evidence>
<evidence type="ECO:0000256" key="4">
    <source>
        <dbReference type="ARBA" id="ARBA00022825"/>
    </source>
</evidence>
<sequence>MSFFGDEFYTTKVPVRERLVRSIKGRATSSPRMWTVVAVTCVLSVLVTAFAITAMDGKSEGAGGKAALSDRMGIAGNDKIIHAAAKVNASVVSVINQQNGDLDESGNQVQGESALGSGVIFAKEGKIARIITNSHVVDNSADLQVILSDGTQKNAKLIGQDPITDLAVLEIDSAGVKNVAELGNSEQLQIGEWVIAIGNPLGLGYSQSITFGIVSSTHRVLPISLSNDGTYDWEQEVIQTDAAINQGNSGGALVNLDGKVVGINSMKVADMGVEGLGFAIPINDAMPIVNELIKHGKVDRPYLGVSTIDLQNYLGEEGSEDSPTDVLKLPKDVDTGIIVLEAQGPALKAGLRFNDVIVKMDDVDIASELDLRKYLYEKKSIGDTVKISYYREGKLETVDVVLEQRADEE</sequence>
<dbReference type="SUPFAM" id="SSF50156">
    <property type="entry name" value="PDZ domain-like"/>
    <property type="match status" value="1"/>
</dbReference>
<keyword evidence="5" id="KW-0812">Transmembrane</keyword>
<dbReference type="Gene3D" id="2.40.10.10">
    <property type="entry name" value="Trypsin-like serine proteases"/>
    <property type="match status" value="2"/>
</dbReference>
<accession>A0ABW5PKW1</accession>
<feature type="domain" description="PDZ" evidence="6">
    <location>
        <begin position="301"/>
        <end position="393"/>
    </location>
</feature>
<keyword evidence="5" id="KW-1133">Transmembrane helix</keyword>
<evidence type="ECO:0000256" key="5">
    <source>
        <dbReference type="SAM" id="Phobius"/>
    </source>
</evidence>
<evidence type="ECO:0000313" key="7">
    <source>
        <dbReference type="EMBL" id="MFD2615298.1"/>
    </source>
</evidence>
<evidence type="ECO:0000256" key="2">
    <source>
        <dbReference type="ARBA" id="ARBA00022670"/>
    </source>
</evidence>
<comment type="similarity">
    <text evidence="1">Belongs to the peptidase S1C family.</text>
</comment>
<evidence type="ECO:0000256" key="3">
    <source>
        <dbReference type="ARBA" id="ARBA00022801"/>
    </source>
</evidence>
<proteinExistence type="inferred from homology"/>